<dbReference type="PROSITE" id="PS00141">
    <property type="entry name" value="ASP_PROTEASE"/>
    <property type="match status" value="1"/>
</dbReference>
<dbReference type="AlphaFoldDB" id="A0A6A4YZN3"/>
<dbReference type="OrthoDB" id="76385at2759"/>
<organism evidence="2">
    <name type="scientific">Aphanomyces stellatus</name>
    <dbReference type="NCBI Taxonomy" id="120398"/>
    <lineage>
        <taxon>Eukaryota</taxon>
        <taxon>Sar</taxon>
        <taxon>Stramenopiles</taxon>
        <taxon>Oomycota</taxon>
        <taxon>Saprolegniomycetes</taxon>
        <taxon>Saprolegniales</taxon>
        <taxon>Verrucalvaceae</taxon>
        <taxon>Aphanomyces</taxon>
    </lineage>
</organism>
<sequence length="414" mass="44866">CLKCGDKGRRVADCPKAGLGEAERLLAAQLQKWRDGVTVLGYQPNRHPTERGTLVEGLVGVENVLLDSGADVNVVSRGVMDALALKNAAVVFKPRKVYPYGADAKPLEVERCAKFGTVTLDTTCGPLTLRGLQAWIDDTSTAIDLIVSRPVMESLDTPSTTYSAMLGLFEQPLDVGRRAAGRAQKGSRHTADDDRQSSNQRVHRPDAMADAQPGQRHGVPRRRDGLFYAGLNQGEFFSFMTPFGVYTPTRVLMGQTDALAYCQSVVHQMFGDLLFRGLLAWLGDLLGSANTVAELFQLLDQVLTTCGKLGLMLNPKKCDFFLKEAEWCGKVISAAGVTHCPSRIQGLVGLSSPTTAADLQQFVCATNWMLASIPDHNKFIDPLRRLLDVAVKSTGSSKKTTLARVALAAIGWSD</sequence>
<proteinExistence type="predicted"/>
<name>A0A6A4YZN3_9STRA</name>
<dbReference type="InterPro" id="IPR001969">
    <property type="entry name" value="Aspartic_peptidase_AS"/>
</dbReference>
<dbReference type="PANTHER" id="PTHR33064:SF37">
    <property type="entry name" value="RIBONUCLEASE H"/>
    <property type="match status" value="1"/>
</dbReference>
<dbReference type="InterPro" id="IPR043128">
    <property type="entry name" value="Rev_trsase/Diguanyl_cyclase"/>
</dbReference>
<feature type="region of interest" description="Disordered" evidence="1">
    <location>
        <begin position="179"/>
        <end position="220"/>
    </location>
</feature>
<dbReference type="GO" id="GO:0004190">
    <property type="term" value="F:aspartic-type endopeptidase activity"/>
    <property type="evidence" value="ECO:0007669"/>
    <property type="project" value="InterPro"/>
</dbReference>
<evidence type="ECO:0000256" key="1">
    <source>
        <dbReference type="SAM" id="MobiDB-lite"/>
    </source>
</evidence>
<comment type="caution">
    <text evidence="2">The sequence shown here is derived from an EMBL/GenBank/DDBJ whole genome shotgun (WGS) entry which is preliminary data.</text>
</comment>
<dbReference type="PANTHER" id="PTHR33064">
    <property type="entry name" value="POL PROTEIN"/>
    <property type="match status" value="1"/>
</dbReference>
<accession>A0A6A4YZN3</accession>
<dbReference type="Gene3D" id="3.10.10.10">
    <property type="entry name" value="HIV Type 1 Reverse Transcriptase, subunit A, domain 1"/>
    <property type="match status" value="1"/>
</dbReference>
<evidence type="ECO:0008006" key="3">
    <source>
        <dbReference type="Google" id="ProtNLM"/>
    </source>
</evidence>
<dbReference type="InterPro" id="IPR051320">
    <property type="entry name" value="Viral_Replic_Matur_Polypro"/>
</dbReference>
<reference evidence="2" key="1">
    <citation type="submission" date="2019-06" db="EMBL/GenBank/DDBJ databases">
        <title>Genomics analysis of Aphanomyces spp. identifies a new class of oomycete effector associated with host adaptation.</title>
        <authorList>
            <person name="Gaulin E."/>
        </authorList>
    </citation>
    <scope>NUCLEOTIDE SEQUENCE</scope>
    <source>
        <strain evidence="2">CBS 578.67</strain>
    </source>
</reference>
<gene>
    <name evidence="2" type="ORF">As57867_007294</name>
</gene>
<dbReference type="InterPro" id="IPR043502">
    <property type="entry name" value="DNA/RNA_pol_sf"/>
</dbReference>
<dbReference type="GO" id="GO:0006508">
    <property type="term" value="P:proteolysis"/>
    <property type="evidence" value="ECO:0007669"/>
    <property type="project" value="InterPro"/>
</dbReference>
<protein>
    <recommendedName>
        <fullName evidence="3">CCHC-type domain-containing protein</fullName>
    </recommendedName>
</protein>
<feature type="non-terminal residue" evidence="2">
    <location>
        <position position="1"/>
    </location>
</feature>
<evidence type="ECO:0000313" key="2">
    <source>
        <dbReference type="EMBL" id="KAF0704574.1"/>
    </source>
</evidence>
<dbReference type="EMBL" id="VJMH01003872">
    <property type="protein sequence ID" value="KAF0704574.1"/>
    <property type="molecule type" value="Genomic_DNA"/>
</dbReference>
<dbReference type="SUPFAM" id="SSF56672">
    <property type="entry name" value="DNA/RNA polymerases"/>
    <property type="match status" value="1"/>
</dbReference>
<dbReference type="Gene3D" id="3.30.70.270">
    <property type="match status" value="1"/>
</dbReference>